<evidence type="ECO:0000259" key="13">
    <source>
        <dbReference type="PROSITE" id="PS51192"/>
    </source>
</evidence>
<comment type="similarity">
    <text evidence="2 11">Belongs to the HsdR family.</text>
</comment>
<proteinExistence type="inferred from homology"/>
<organism evidence="14 15">
    <name type="scientific">Streptomyces flavidovirens</name>
    <dbReference type="NCBI Taxonomy" id="67298"/>
    <lineage>
        <taxon>Bacteria</taxon>
        <taxon>Bacillati</taxon>
        <taxon>Actinomycetota</taxon>
        <taxon>Actinomycetes</taxon>
        <taxon>Kitasatosporales</taxon>
        <taxon>Streptomycetaceae</taxon>
        <taxon>Streptomyces</taxon>
    </lineage>
</organism>
<keyword evidence="7" id="KW-0255">Endonuclease</keyword>
<dbReference type="Pfam" id="PF11867">
    <property type="entry name" value="T1RH-like_C"/>
    <property type="match status" value="1"/>
</dbReference>
<dbReference type="Gene3D" id="3.90.1570.50">
    <property type="match status" value="1"/>
</dbReference>
<dbReference type="PROSITE" id="PS51192">
    <property type="entry name" value="HELICASE_ATP_BIND_1"/>
    <property type="match status" value="1"/>
</dbReference>
<sequence>MTHRAYSEEGLVEQPALELLAELGWSVVNAWSETFGPAGTLGRDSMREAVLVHRLRDALRALNPEVPDAVREEAHAAMVKDRSVMDRVRANREVHDLLRDGYRAEWLDHQGEQRFATVRFVDFADRSKNDWLAASQVWFTGDLHRRRTDVVLFVNGIPLVLAEFKEPNRPVKAAFDENVTDYRDTIPALFVPNGFVICSNGSEARIGSTYAPWDFFGDWKVIDADGNRGVVALETALRGTCAHDRLLDLIENFVAYVERPGGLIKVVARNHQFLGVNAAIENLVRVRAAGEKRLGVFWHTQGSGKSLSILWFTQKVLRRIPGAWTFVMVTDRTELDVQLHGEFADAAAIPAEARVHASSATHLRELLAADHRYVFTLIHKFRLDQKTGETTMPVLSDRSDVIVITDEAHRSQYDTLALNMRQALPNAAFMGFTGTPLIEGEELTRQQFGDYVSIYNFRDAIEDGATVPLYYKNRIPELQLVNEDFAEELAELLEEAELDKEAEGQLARRFGQQYALLTRPERLRTVAGDLVQHFVGRGFTGKAMYVGLDRAAAVRMHDYVREAWADHLAELRAEHEALPELERPWLASRIDLMESTDMAVVVSQSQNEIAHLEGQGLDIRPHRSRMNTEDLAEKFKTAGDPLRIVFVCAMWMTGFDAPSVSTIYLDRPMRNHTLMQTIARANRVFPEKDNGLIVDYIGVFRNLEKALAIYGAANAEAGVDSPIQDVDALVAALDEAIDAVTTLCAANGVDLIALRDASGFAHITLRDAAVEALLVDEATRTGFLAAARQARKIFKALLPDPAAAARQHTVAAIRVLAERIVAVSRPPEADLDDVADAVETLLDRSVGAEEYVIRAAAEGSEPDALIDLSQIDFDALAASFAGRKRAESDRLAALLKQQAVGAATRNPTRYDLVERIEELIADYNAGSLTIDEYLKWLIELSKSLSEAEQRAVAEGLTEEELAIFDLLTKPEPVLIDTEREVVKAGAKRLVSHLHEKLVLDWRRKSATTAEVRTTILDILDADLPADPYPPEVFNAKVQAVFDHIATVYGDDGTSVYAGAKVKPATTGGGGATLVAGPMSTKEFTNEVVEQLRHDAEFVSLVAEKLGLTGKPELRSVEELIENDEDYAVEFRASARFDLSENKPNKAMEDAIVKTVAGFLNSDGGTLLIGVGPDRQVVGLAHDYAEVQPTNGDGFVNWLTTHLINALGHTPVTRTRARITVHEGHEICRVDVAASPTPVWGTYQ</sequence>
<dbReference type="EC" id="3.1.21.3" evidence="11"/>
<dbReference type="Pfam" id="PF18766">
    <property type="entry name" value="SWI2_SNF2"/>
    <property type="match status" value="1"/>
</dbReference>
<feature type="coiled-coil region" evidence="12">
    <location>
        <begin position="475"/>
        <end position="506"/>
    </location>
</feature>
<keyword evidence="8 11" id="KW-0378">Hydrolase</keyword>
<dbReference type="InterPro" id="IPR021810">
    <property type="entry name" value="T1RH-like_C"/>
</dbReference>
<evidence type="ECO:0000256" key="5">
    <source>
        <dbReference type="ARBA" id="ARBA00022741"/>
    </source>
</evidence>
<dbReference type="PANTHER" id="PTHR30195">
    <property type="entry name" value="TYPE I SITE-SPECIFIC DEOXYRIBONUCLEASE PROTEIN SUBUNIT M AND R"/>
    <property type="match status" value="1"/>
</dbReference>
<evidence type="ECO:0000256" key="4">
    <source>
        <dbReference type="ARBA" id="ARBA00022722"/>
    </source>
</evidence>
<dbReference type="EMBL" id="JBIAPK010000002">
    <property type="protein sequence ID" value="MFF3338666.1"/>
    <property type="molecule type" value="Genomic_DNA"/>
</dbReference>
<keyword evidence="9 11" id="KW-0067">ATP-binding</keyword>
<dbReference type="InterPro" id="IPR055180">
    <property type="entry name" value="HsdR_RecA-like_helicase_dom_2"/>
</dbReference>
<dbReference type="SMART" id="SM00487">
    <property type="entry name" value="DEXDc"/>
    <property type="match status" value="1"/>
</dbReference>
<evidence type="ECO:0000313" key="15">
    <source>
        <dbReference type="Proteomes" id="UP001601976"/>
    </source>
</evidence>
<dbReference type="InterPro" id="IPR014001">
    <property type="entry name" value="Helicase_ATP-bd"/>
</dbReference>
<keyword evidence="12" id="KW-0175">Coiled coil</keyword>
<accession>A0ABW6RAX5</accession>
<reference evidence="14 15" key="1">
    <citation type="submission" date="2024-10" db="EMBL/GenBank/DDBJ databases">
        <title>The Natural Products Discovery Center: Release of the First 8490 Sequenced Strains for Exploring Actinobacteria Biosynthetic Diversity.</title>
        <authorList>
            <person name="Kalkreuter E."/>
            <person name="Kautsar S.A."/>
            <person name="Yang D."/>
            <person name="Bader C.D."/>
            <person name="Teijaro C.N."/>
            <person name="Fluegel L."/>
            <person name="Davis C.M."/>
            <person name="Simpson J.R."/>
            <person name="Lauterbach L."/>
            <person name="Steele A.D."/>
            <person name="Gui C."/>
            <person name="Meng S."/>
            <person name="Li G."/>
            <person name="Viehrig K."/>
            <person name="Ye F."/>
            <person name="Su P."/>
            <person name="Kiefer A.F."/>
            <person name="Nichols A."/>
            <person name="Cepeda A.J."/>
            <person name="Yan W."/>
            <person name="Fan B."/>
            <person name="Jiang Y."/>
            <person name="Adhikari A."/>
            <person name="Zheng C.-J."/>
            <person name="Schuster L."/>
            <person name="Cowan T.M."/>
            <person name="Smanski M.J."/>
            <person name="Chevrette M.G."/>
            <person name="De Carvalho L.P.S."/>
            <person name="Shen B."/>
        </authorList>
    </citation>
    <scope>NUCLEOTIDE SEQUENCE [LARGE SCALE GENOMIC DNA]</scope>
    <source>
        <strain evidence="14 15">NPDC003029</strain>
    </source>
</reference>
<dbReference type="InterPro" id="IPR004473">
    <property type="entry name" value="Restrct_endonuc_typeI_HsdR"/>
</dbReference>
<dbReference type="Pfam" id="PF04313">
    <property type="entry name" value="HSDR_N"/>
    <property type="match status" value="1"/>
</dbReference>
<keyword evidence="4" id="KW-0540">Nuclease</keyword>
<feature type="domain" description="Helicase ATP-binding" evidence="13">
    <location>
        <begin position="286"/>
        <end position="454"/>
    </location>
</feature>
<dbReference type="RefSeq" id="WP_387894640.1">
    <property type="nucleotide sequence ID" value="NZ_JBIAPK010000002.1"/>
</dbReference>
<dbReference type="PANTHER" id="PTHR30195:SF15">
    <property type="entry name" value="TYPE I RESTRICTION ENZYME HINDI ENDONUCLEASE SUBUNIT"/>
    <property type="match status" value="1"/>
</dbReference>
<evidence type="ECO:0000256" key="6">
    <source>
        <dbReference type="ARBA" id="ARBA00022747"/>
    </source>
</evidence>
<dbReference type="InterPro" id="IPR007421">
    <property type="entry name" value="Schlafen_AlbA_2_dom"/>
</dbReference>
<dbReference type="InterPro" id="IPR051268">
    <property type="entry name" value="Type-I_R_enzyme_R_subunit"/>
</dbReference>
<gene>
    <name evidence="14" type="ORF">ACFYWW_07990</name>
</gene>
<name>A0ABW6RAX5_9ACTN</name>
<evidence type="ECO:0000313" key="14">
    <source>
        <dbReference type="EMBL" id="MFF3338666.1"/>
    </source>
</evidence>
<dbReference type="InterPro" id="IPR007409">
    <property type="entry name" value="Restrct_endonuc_type1_HsdR_N"/>
</dbReference>
<evidence type="ECO:0000256" key="12">
    <source>
        <dbReference type="SAM" id="Coils"/>
    </source>
</evidence>
<evidence type="ECO:0000256" key="8">
    <source>
        <dbReference type="ARBA" id="ARBA00022801"/>
    </source>
</evidence>
<keyword evidence="15" id="KW-1185">Reference proteome</keyword>
<dbReference type="SUPFAM" id="SSF52540">
    <property type="entry name" value="P-loop containing nucleoside triphosphate hydrolases"/>
    <property type="match status" value="2"/>
</dbReference>
<evidence type="ECO:0000256" key="3">
    <source>
        <dbReference type="ARBA" id="ARBA00011296"/>
    </source>
</evidence>
<comment type="catalytic activity">
    <reaction evidence="1 11">
        <text>Endonucleolytic cleavage of DNA to give random double-stranded fragments with terminal 5'-phosphates, ATP is simultaneously hydrolyzed.</text>
        <dbReference type="EC" id="3.1.21.3"/>
    </reaction>
</comment>
<evidence type="ECO:0000256" key="9">
    <source>
        <dbReference type="ARBA" id="ARBA00022840"/>
    </source>
</evidence>
<dbReference type="NCBIfam" id="TIGR00348">
    <property type="entry name" value="hsdR"/>
    <property type="match status" value="1"/>
</dbReference>
<keyword evidence="5 11" id="KW-0547">Nucleotide-binding</keyword>
<protein>
    <recommendedName>
        <fullName evidence="11">Type I restriction enzyme endonuclease subunit</fullName>
        <shortName evidence="11">R protein</shortName>
        <ecNumber evidence="11">3.1.21.3</ecNumber>
    </recommendedName>
</protein>
<dbReference type="Pfam" id="PF22679">
    <property type="entry name" value="T1R_D3-like"/>
    <property type="match status" value="1"/>
</dbReference>
<dbReference type="InterPro" id="IPR040980">
    <property type="entry name" value="SWI2_SNF2"/>
</dbReference>
<dbReference type="Gene3D" id="3.30.950.30">
    <property type="entry name" value="Schlafen, AAA domain"/>
    <property type="match status" value="1"/>
</dbReference>
<dbReference type="CDD" id="cd22332">
    <property type="entry name" value="HsdR_N"/>
    <property type="match status" value="1"/>
</dbReference>
<keyword evidence="10 11" id="KW-0238">DNA-binding</keyword>
<dbReference type="CDD" id="cd18800">
    <property type="entry name" value="SF2_C_EcoR124I-like"/>
    <property type="match status" value="1"/>
</dbReference>
<evidence type="ECO:0000256" key="10">
    <source>
        <dbReference type="ARBA" id="ARBA00023125"/>
    </source>
</evidence>
<dbReference type="InterPro" id="IPR038461">
    <property type="entry name" value="Schlafen_AlbA_2_dom_sf"/>
</dbReference>
<dbReference type="InterPro" id="IPR027417">
    <property type="entry name" value="P-loop_NTPase"/>
</dbReference>
<evidence type="ECO:0000256" key="7">
    <source>
        <dbReference type="ARBA" id="ARBA00022759"/>
    </source>
</evidence>
<dbReference type="Pfam" id="PF04326">
    <property type="entry name" value="SLFN_AlbA_2"/>
    <property type="match status" value="1"/>
</dbReference>
<evidence type="ECO:0000256" key="2">
    <source>
        <dbReference type="ARBA" id="ARBA00008598"/>
    </source>
</evidence>
<evidence type="ECO:0000256" key="1">
    <source>
        <dbReference type="ARBA" id="ARBA00000851"/>
    </source>
</evidence>
<dbReference type="GO" id="GO:0009035">
    <property type="term" value="F:type I site-specific deoxyribonuclease activity"/>
    <property type="evidence" value="ECO:0007669"/>
    <property type="project" value="UniProtKB-EC"/>
</dbReference>
<comment type="function">
    <text evidence="11">Subunit R is required for both nuclease and ATPase activities, but not for modification.</text>
</comment>
<evidence type="ECO:0000256" key="11">
    <source>
        <dbReference type="RuleBase" id="RU364115"/>
    </source>
</evidence>
<dbReference type="Gene3D" id="3.40.50.300">
    <property type="entry name" value="P-loop containing nucleotide triphosphate hydrolases"/>
    <property type="match status" value="2"/>
</dbReference>
<dbReference type="Proteomes" id="UP001601976">
    <property type="component" value="Unassembled WGS sequence"/>
</dbReference>
<comment type="subunit">
    <text evidence="3 11">The type I restriction/modification system is composed of three polypeptides R, M and S.</text>
</comment>
<comment type="caution">
    <text evidence="14">The sequence shown here is derived from an EMBL/GenBank/DDBJ whole genome shotgun (WGS) entry which is preliminary data.</text>
</comment>
<keyword evidence="6 11" id="KW-0680">Restriction system</keyword>